<dbReference type="InterPro" id="IPR004148">
    <property type="entry name" value="BAR_dom"/>
</dbReference>
<evidence type="ECO:0000256" key="5">
    <source>
        <dbReference type="ARBA" id="ARBA00022833"/>
    </source>
</evidence>
<evidence type="ECO:0000259" key="12">
    <source>
        <dbReference type="PROSITE" id="PS50115"/>
    </source>
</evidence>
<dbReference type="FunFam" id="1.20.1270.60:FF:000025">
    <property type="entry name" value="arf-GAP with coiled-coil, ANK repeat and PH domain-containing protein 2"/>
    <property type="match status" value="1"/>
</dbReference>
<dbReference type="Gene3D" id="1.20.1270.60">
    <property type="entry name" value="Arfaptin homology (AH) domain/BAR domain"/>
    <property type="match status" value="1"/>
</dbReference>
<sequence length="805" mass="90986">LMQLVKLCSGMIEAGKAYITTNKHFVSGVRDLSQQCKKDEMISECLDKFGDSLQEMINYHMILFDQAQRSVRQQLHNFVKDDVRKFKETKKQFDKVREDMEISLVKNAQAPRHKPHEVEEATGTLTITRKCFRHLALDYVLQINVLQAKKKFEILDAMLSFMHAQYTFFQQGYSLLHELDPYMKKLATELDQLVIDSAVEKREMEHKHALIQQRVISLYLQDFSYDDSKVEFNVDAPNGVVMEGYLFKRASNAFKTWNRRWFSIQNSQLVYQKKLKDVLTVVVEDLRLCTVKPCEDIERRFCFEVVSPTKSCMLQADSEKLRQAWIQAVQASIASAYRESPDSYYIERLDRTASPSTSSIDSATDSRERSVKGETILQRVQSIPGNDQCCDCGQPDPRWASINLGILLCIECSGIHRSLGVHCSKVRSLTLDSWEPELLKLMCELGNSTMNQIYEAQCEELGLKKPTAGSSRQDKEAWIKVKYVEKKFLKKLPNGETLTENERKPRRWCVKKCQRHNSTTKAPTARRKYRHEAGSASPAMLSSAATLERKFRRDSLFCPDELDSLFSYFDTGAGSGPRSLSSDSGLGGSTDGSTDILVFGSVVDSVTEEECEVSEESSGEAEIEQEASDLEDLRELHPGLLIYKAAQARNLPLMAEALAHGAEINWVNDEDENKTPLIQAVMGGSLIACEFLLQNGADVNQRDIRGRAPLHHATYLGHTGQVCLFLKRGANQHAVDGDGQDPLSIAVQAANADIVTLLRLARMNEEMREAEGPFGQPGQYPSNSPTELQYRKCIQEFISLNIDEC</sequence>
<keyword evidence="9" id="KW-0967">Endosome</keyword>
<evidence type="ECO:0000313" key="14">
    <source>
        <dbReference type="Proteomes" id="UP000591073"/>
    </source>
</evidence>
<keyword evidence="3 9" id="KW-0677">Repeat</keyword>
<dbReference type="Pfam" id="PF16746">
    <property type="entry name" value="BAR_3"/>
    <property type="match status" value="1"/>
</dbReference>
<dbReference type="PANTHER" id="PTHR23180">
    <property type="entry name" value="CENTAURIN/ARF"/>
    <property type="match status" value="1"/>
</dbReference>
<accession>A0A7L0RCZ2</accession>
<dbReference type="PROSITE" id="PS50115">
    <property type="entry name" value="ARFGAP"/>
    <property type="match status" value="1"/>
</dbReference>
<dbReference type="PANTHER" id="PTHR23180:SF407">
    <property type="entry name" value="ARF-GAP WITH COILED-COIL, ANK REPEAT AND PH DOMAIN-CONTAINING PROTEIN 3"/>
    <property type="match status" value="1"/>
</dbReference>
<keyword evidence="14" id="KW-1185">Reference proteome</keyword>
<dbReference type="PROSITE" id="PS50088">
    <property type="entry name" value="ANK_REPEAT"/>
    <property type="match status" value="2"/>
</dbReference>
<dbReference type="CDD" id="cd13250">
    <property type="entry name" value="PH_ACAP"/>
    <property type="match status" value="1"/>
</dbReference>
<proteinExistence type="predicted"/>
<keyword evidence="1 9" id="KW-0343">GTPase activation</keyword>
<comment type="activity regulation">
    <text evidence="9">GAP activity stimulated by phosphatidylinositol 4,5-bisphosphate (PIP2) and phosphatidic acid.</text>
</comment>
<organism evidence="13 14">
    <name type="scientific">Glaucidium brasilianum</name>
    <name type="common">Ferruginous pygmy-owl</name>
    <dbReference type="NCBI Taxonomy" id="78217"/>
    <lineage>
        <taxon>Eukaryota</taxon>
        <taxon>Metazoa</taxon>
        <taxon>Chordata</taxon>
        <taxon>Craniata</taxon>
        <taxon>Vertebrata</taxon>
        <taxon>Euteleostomi</taxon>
        <taxon>Archelosauria</taxon>
        <taxon>Archosauria</taxon>
        <taxon>Dinosauria</taxon>
        <taxon>Saurischia</taxon>
        <taxon>Theropoda</taxon>
        <taxon>Coelurosauria</taxon>
        <taxon>Aves</taxon>
        <taxon>Neognathae</taxon>
        <taxon>Neoaves</taxon>
        <taxon>Telluraves</taxon>
        <taxon>Strigiformes</taxon>
        <taxon>Strigidae</taxon>
        <taxon>Glaucidium</taxon>
    </lineage>
</organism>
<dbReference type="PROSITE" id="PS50297">
    <property type="entry name" value="ANK_REP_REGION"/>
    <property type="match status" value="2"/>
</dbReference>
<dbReference type="SUPFAM" id="SSF57863">
    <property type="entry name" value="ArfGap/RecO-like zinc finger"/>
    <property type="match status" value="1"/>
</dbReference>
<evidence type="ECO:0000256" key="8">
    <source>
        <dbReference type="PROSITE-ProRule" id="PRU00288"/>
    </source>
</evidence>
<dbReference type="InterPro" id="IPR001849">
    <property type="entry name" value="PH_domain"/>
</dbReference>
<feature type="domain" description="Arf-GAP" evidence="12">
    <location>
        <begin position="374"/>
        <end position="496"/>
    </location>
</feature>
<dbReference type="EMBL" id="VXAP01000018">
    <property type="protein sequence ID" value="NXL27686.1"/>
    <property type="molecule type" value="Genomic_DNA"/>
</dbReference>
<keyword evidence="2 9" id="KW-0479">Metal-binding</keyword>
<reference evidence="13 14" key="1">
    <citation type="submission" date="2019-09" db="EMBL/GenBank/DDBJ databases">
        <title>Bird 10,000 Genomes (B10K) Project - Family phase.</title>
        <authorList>
            <person name="Zhang G."/>
        </authorList>
    </citation>
    <scope>NUCLEOTIDE SEQUENCE [LARGE SCALE GENOMIC DNA]</scope>
    <source>
        <strain evidence="13">B10K-DU-008-63</strain>
    </source>
</reference>
<dbReference type="SMART" id="SM00233">
    <property type="entry name" value="PH"/>
    <property type="match status" value="1"/>
</dbReference>
<comment type="subcellular location">
    <subcellularLocation>
        <location evidence="9">Endosome membrane</location>
        <topology evidence="9">Peripheral membrane protein</topology>
    </subcellularLocation>
</comment>
<feature type="region of interest" description="Disordered" evidence="10">
    <location>
        <begin position="519"/>
        <end position="542"/>
    </location>
</feature>
<evidence type="ECO:0000256" key="6">
    <source>
        <dbReference type="ARBA" id="ARBA00023043"/>
    </source>
</evidence>
<dbReference type="FunFam" id="1.10.220.150:FF:000007">
    <property type="entry name" value="Arf-GAP with coiled-coil, ANK repeat and PH domain-containing protein 2"/>
    <property type="match status" value="1"/>
</dbReference>
<dbReference type="Pfam" id="PF01412">
    <property type="entry name" value="ArfGap"/>
    <property type="match status" value="1"/>
</dbReference>
<dbReference type="GO" id="GO:0005096">
    <property type="term" value="F:GTPase activator activity"/>
    <property type="evidence" value="ECO:0007669"/>
    <property type="project" value="UniProtKB-KW"/>
</dbReference>
<keyword evidence="5 9" id="KW-0862">Zinc</keyword>
<evidence type="ECO:0000256" key="10">
    <source>
        <dbReference type="SAM" id="MobiDB-lite"/>
    </source>
</evidence>
<evidence type="ECO:0000256" key="7">
    <source>
        <dbReference type="PROSITE-ProRule" id="PRU00023"/>
    </source>
</evidence>
<dbReference type="SMART" id="SM00105">
    <property type="entry name" value="ArfGap"/>
    <property type="match status" value="1"/>
</dbReference>
<dbReference type="InterPro" id="IPR002110">
    <property type="entry name" value="Ankyrin_rpt"/>
</dbReference>
<feature type="repeat" description="ANK" evidence="7">
    <location>
        <begin position="672"/>
        <end position="704"/>
    </location>
</feature>
<evidence type="ECO:0000256" key="4">
    <source>
        <dbReference type="ARBA" id="ARBA00022771"/>
    </source>
</evidence>
<evidence type="ECO:0000313" key="13">
    <source>
        <dbReference type="EMBL" id="NXL27686.1"/>
    </source>
</evidence>
<dbReference type="InterPro" id="IPR037278">
    <property type="entry name" value="ARFGAP/RecO"/>
</dbReference>
<feature type="repeat" description="ANK" evidence="7">
    <location>
        <begin position="705"/>
        <end position="737"/>
    </location>
</feature>
<dbReference type="InterPro" id="IPR036770">
    <property type="entry name" value="Ankyrin_rpt-contain_sf"/>
</dbReference>
<comment type="caution">
    <text evidence="13">The sequence shown here is derived from an EMBL/GenBank/DDBJ whole genome shotgun (WGS) entry which is preliminary data.</text>
</comment>
<dbReference type="Proteomes" id="UP000591073">
    <property type="component" value="Unassembled WGS sequence"/>
</dbReference>
<dbReference type="OrthoDB" id="10070851at2759"/>
<dbReference type="InterPro" id="IPR027267">
    <property type="entry name" value="AH/BAR_dom_sf"/>
</dbReference>
<dbReference type="GO" id="GO:0008270">
    <property type="term" value="F:zinc ion binding"/>
    <property type="evidence" value="ECO:0007669"/>
    <property type="project" value="UniProtKB-KW"/>
</dbReference>
<dbReference type="Pfam" id="PF00169">
    <property type="entry name" value="PH"/>
    <property type="match status" value="1"/>
</dbReference>
<feature type="domain" description="PH" evidence="11">
    <location>
        <begin position="239"/>
        <end position="334"/>
    </location>
</feature>
<dbReference type="Gene3D" id="2.30.29.30">
    <property type="entry name" value="Pleckstrin-homology domain (PH domain)/Phosphotyrosine-binding domain (PTB)"/>
    <property type="match status" value="1"/>
</dbReference>
<dbReference type="InterPro" id="IPR001164">
    <property type="entry name" value="ArfGAP_dom"/>
</dbReference>
<keyword evidence="6 7" id="KW-0040">ANK repeat</keyword>
<dbReference type="InterPro" id="IPR011993">
    <property type="entry name" value="PH-like_dom_sf"/>
</dbReference>
<dbReference type="FunFam" id="1.25.40.20:FF:000020">
    <property type="entry name" value="Arf-GAP with coiled-coil, ANK repeat and PH domain-containing protein 2"/>
    <property type="match status" value="1"/>
</dbReference>
<evidence type="ECO:0000256" key="1">
    <source>
        <dbReference type="ARBA" id="ARBA00022468"/>
    </source>
</evidence>
<feature type="non-terminal residue" evidence="13">
    <location>
        <position position="1"/>
    </location>
</feature>
<dbReference type="Pfam" id="PF12796">
    <property type="entry name" value="Ank_2"/>
    <property type="match status" value="1"/>
</dbReference>
<dbReference type="GO" id="GO:0010008">
    <property type="term" value="C:endosome membrane"/>
    <property type="evidence" value="ECO:0007669"/>
    <property type="project" value="UniProtKB-SubCell"/>
</dbReference>
<keyword evidence="4 8" id="KW-0863">Zinc-finger</keyword>
<evidence type="ECO:0000256" key="2">
    <source>
        <dbReference type="ARBA" id="ARBA00022723"/>
    </source>
</evidence>
<evidence type="ECO:0000256" key="9">
    <source>
        <dbReference type="RuleBase" id="RU369028"/>
    </source>
</evidence>
<dbReference type="SUPFAM" id="SSF48403">
    <property type="entry name" value="Ankyrin repeat"/>
    <property type="match status" value="1"/>
</dbReference>
<evidence type="ECO:0000256" key="3">
    <source>
        <dbReference type="ARBA" id="ARBA00022737"/>
    </source>
</evidence>
<protein>
    <recommendedName>
        <fullName evidence="9">Arf-GAP with coiled-coil, ANK repeat and PH domain-containing protein</fullName>
        <shortName evidence="9">Cnt-b</shortName>
    </recommendedName>
    <alternativeName>
        <fullName evidence="9">Centaurin-beta</fullName>
    </alternativeName>
</protein>
<dbReference type="FunFam" id="2.30.29.30:FF:000026">
    <property type="entry name" value="Arf-GAP with coiled-coil, ANK repeat and PH domain-containing protein 2"/>
    <property type="match status" value="1"/>
</dbReference>
<dbReference type="SMART" id="SM00248">
    <property type="entry name" value="ANK"/>
    <property type="match status" value="3"/>
</dbReference>
<comment type="function">
    <text evidence="9">GTPase-activating protein for the ADP ribosylation factor family.</text>
</comment>
<dbReference type="Gene3D" id="1.25.40.20">
    <property type="entry name" value="Ankyrin repeat-containing domain"/>
    <property type="match status" value="1"/>
</dbReference>
<dbReference type="SUPFAM" id="SSF50729">
    <property type="entry name" value="PH domain-like"/>
    <property type="match status" value="1"/>
</dbReference>
<dbReference type="PROSITE" id="PS50003">
    <property type="entry name" value="PH_DOMAIN"/>
    <property type="match status" value="1"/>
</dbReference>
<dbReference type="PRINTS" id="PR00405">
    <property type="entry name" value="REVINTRACTNG"/>
</dbReference>
<dbReference type="InterPro" id="IPR045258">
    <property type="entry name" value="ACAP1/2/3-like"/>
</dbReference>
<comment type="domain">
    <text evidence="9">PH domain binds phospholipids including phosphatidic acid, phosphatidylinositol 3-phosphate, phosphatidylinositol 3,5-bisphosphate (PIP2) and phosphatidylinositol 3,4,5-trisphosphate (PIP3). May mediate protein binding to PIP2 or PIP3 containing membranes.</text>
</comment>
<feature type="non-terminal residue" evidence="13">
    <location>
        <position position="805"/>
    </location>
</feature>
<comment type="domain">
    <text evidence="9">The BAR domain mediates homodimerization, it can neither bind membrane nor impart curvature, but instead requires the neighboring PH domain to achieve these functions.</text>
</comment>
<dbReference type="AlphaFoldDB" id="A0A7L0RCZ2"/>
<evidence type="ECO:0000259" key="11">
    <source>
        <dbReference type="PROSITE" id="PS50003"/>
    </source>
</evidence>
<dbReference type="SUPFAM" id="SSF103657">
    <property type="entry name" value="BAR/IMD domain-like"/>
    <property type="match status" value="1"/>
</dbReference>
<gene>
    <name evidence="13" type="primary">Acap3</name>
    <name evidence="13" type="ORF">GLABRA_R10332</name>
</gene>
<name>A0A7L0RCZ2_GLABR</name>
<dbReference type="Gene3D" id="1.10.220.150">
    <property type="entry name" value="Arf GTPase activating protein"/>
    <property type="match status" value="1"/>
</dbReference>
<dbReference type="InterPro" id="IPR038508">
    <property type="entry name" value="ArfGAP_dom_sf"/>
</dbReference>
<dbReference type="CDD" id="cd08850">
    <property type="entry name" value="ArfGap_ACAP3"/>
    <property type="match status" value="1"/>
</dbReference>